<accession>A0AAP2C9K8</accession>
<gene>
    <name evidence="2" type="ORF">KB893_006610</name>
</gene>
<evidence type="ECO:0008006" key="4">
    <source>
        <dbReference type="Google" id="ProtNLM"/>
    </source>
</evidence>
<evidence type="ECO:0000313" key="3">
    <source>
        <dbReference type="Proteomes" id="UP000675747"/>
    </source>
</evidence>
<sequence length="394" mass="40787">MNGRLLPPGRAQRGASLLEIAIVIVVLGVLTVLVANVATRHGRMREEHARRDLLERADDAIIAFAAAHDRLPCPAVDSAGDEDCGTSAQVGRLPWRTLQLPDARGGRLRYGVLRRGAVDVEADADLSRARPRFRALVLGAAGATEVLPGAGAADNGLDFCQGLRTAMTLPSDPTFLHVRRADDSEAVAGNVAYALAVSENDGAFTGTQGLDAAGFDSPRRPRSDTYSDRTRVVGMAEAWQRLRCGDVVAAAGHAHFNVALAAAVMRYGAEEYLVQMKLRKRLADAEAVMAAAGIVAGAAAISAAAADLVDAQAEAAASTGAKAWLVPLATASVAAAAAAEAAAVAAQVQAAIAAAQAQADVDALEPLVDDARALETRIRTNAEAAYAAGTYEEQ</sequence>
<evidence type="ECO:0000313" key="2">
    <source>
        <dbReference type="EMBL" id="MBS7456803.1"/>
    </source>
</evidence>
<comment type="caution">
    <text evidence="2">The sequence shown here is derived from an EMBL/GenBank/DDBJ whole genome shotgun (WGS) entry which is preliminary data.</text>
</comment>
<feature type="transmembrane region" description="Helical" evidence="1">
    <location>
        <begin position="20"/>
        <end position="38"/>
    </location>
</feature>
<protein>
    <recommendedName>
        <fullName evidence="4">Prepilin-type N-terminal cleavage/methylation domain-containing protein</fullName>
    </recommendedName>
</protein>
<keyword evidence="1" id="KW-0472">Membrane</keyword>
<reference evidence="2 3" key="1">
    <citation type="journal article" date="2021" name="Microbiol. Resour. Announc.">
        <title>Draft Genome Sequence of Coralloluteibacterium stylophorae LMG 29479T.</title>
        <authorList>
            <person name="Karlyshev A.V."/>
            <person name="Kudryashova E.B."/>
            <person name="Ariskina E.V."/>
            <person name="Conroy A.P."/>
            <person name="Abidueva E.Y."/>
        </authorList>
    </citation>
    <scope>NUCLEOTIDE SEQUENCE [LARGE SCALE GENOMIC DNA]</scope>
    <source>
        <strain evidence="2 3">LMG 29479</strain>
    </source>
</reference>
<keyword evidence="1" id="KW-1133">Transmembrane helix</keyword>
<dbReference type="Proteomes" id="UP000675747">
    <property type="component" value="Unassembled WGS sequence"/>
</dbReference>
<keyword evidence="3" id="KW-1185">Reference proteome</keyword>
<organism evidence="2 3">
    <name type="scientific">Coralloluteibacterium stylophorae</name>
    <dbReference type="NCBI Taxonomy" id="1776034"/>
    <lineage>
        <taxon>Bacteria</taxon>
        <taxon>Pseudomonadati</taxon>
        <taxon>Pseudomonadota</taxon>
        <taxon>Gammaproteobacteria</taxon>
        <taxon>Lysobacterales</taxon>
        <taxon>Lysobacteraceae</taxon>
        <taxon>Coralloluteibacterium</taxon>
    </lineage>
</organism>
<evidence type="ECO:0000256" key="1">
    <source>
        <dbReference type="SAM" id="Phobius"/>
    </source>
</evidence>
<dbReference type="AlphaFoldDB" id="A0AAP2C9K8"/>
<proteinExistence type="predicted"/>
<dbReference type="RefSeq" id="WP_213173566.1">
    <property type="nucleotide sequence ID" value="NZ_JAGQFT020000003.1"/>
</dbReference>
<feature type="transmembrane region" description="Helical" evidence="1">
    <location>
        <begin position="287"/>
        <end position="306"/>
    </location>
</feature>
<name>A0AAP2C9K8_9GAMM</name>
<keyword evidence="1" id="KW-0812">Transmembrane</keyword>
<dbReference type="EMBL" id="JAGQFT020000003">
    <property type="protein sequence ID" value="MBS7456803.1"/>
    <property type="molecule type" value="Genomic_DNA"/>
</dbReference>